<dbReference type="GO" id="GO:0004930">
    <property type="term" value="F:G protein-coupled receptor activity"/>
    <property type="evidence" value="ECO:0007669"/>
    <property type="project" value="InterPro"/>
</dbReference>
<dbReference type="InterPro" id="IPR036445">
    <property type="entry name" value="GPCR_2_extracell_dom_sf"/>
</dbReference>
<accession>A0AAN8XBL3</accession>
<gene>
    <name evidence="1" type="ORF">SK128_007210</name>
</gene>
<proteinExistence type="predicted"/>
<dbReference type="AlphaFoldDB" id="A0AAN8XBL3"/>
<dbReference type="Proteomes" id="UP001381693">
    <property type="component" value="Unassembled WGS sequence"/>
</dbReference>
<protein>
    <submittedName>
        <fullName evidence="1">Uncharacterized protein</fullName>
    </submittedName>
</protein>
<evidence type="ECO:0000313" key="2">
    <source>
        <dbReference type="Proteomes" id="UP001381693"/>
    </source>
</evidence>
<dbReference type="GO" id="GO:0016020">
    <property type="term" value="C:membrane"/>
    <property type="evidence" value="ECO:0007669"/>
    <property type="project" value="InterPro"/>
</dbReference>
<evidence type="ECO:0000313" key="1">
    <source>
        <dbReference type="EMBL" id="KAK7080357.1"/>
    </source>
</evidence>
<comment type="caution">
    <text evidence="1">The sequence shown here is derived from an EMBL/GenBank/DDBJ whole genome shotgun (WGS) entry which is preliminary data.</text>
</comment>
<sequence>MSVDVFQRLARFDMIGEKVHVPCPSDFHGLCSRQCGSNKYEEAVWKPPDCSNCLYIPLMEIANKPGVILQGRGYPLAINNADCIAKTLLTILENRTIAYLPDEVFGIINILKTIVFAYHNPVDLYTYLGVIQHLTSSSCSIK</sequence>
<name>A0AAN8XBL3_HALRR</name>
<keyword evidence="2" id="KW-1185">Reference proteome</keyword>
<reference evidence="1 2" key="1">
    <citation type="submission" date="2023-11" db="EMBL/GenBank/DDBJ databases">
        <title>Halocaridina rubra genome assembly.</title>
        <authorList>
            <person name="Smith C."/>
        </authorList>
    </citation>
    <scope>NUCLEOTIDE SEQUENCE [LARGE SCALE GENOMIC DNA]</scope>
    <source>
        <strain evidence="1">EP-1</strain>
        <tissue evidence="1">Whole</tissue>
    </source>
</reference>
<organism evidence="1 2">
    <name type="scientific">Halocaridina rubra</name>
    <name type="common">Hawaiian red shrimp</name>
    <dbReference type="NCBI Taxonomy" id="373956"/>
    <lineage>
        <taxon>Eukaryota</taxon>
        <taxon>Metazoa</taxon>
        <taxon>Ecdysozoa</taxon>
        <taxon>Arthropoda</taxon>
        <taxon>Crustacea</taxon>
        <taxon>Multicrustacea</taxon>
        <taxon>Malacostraca</taxon>
        <taxon>Eumalacostraca</taxon>
        <taxon>Eucarida</taxon>
        <taxon>Decapoda</taxon>
        <taxon>Pleocyemata</taxon>
        <taxon>Caridea</taxon>
        <taxon>Atyoidea</taxon>
        <taxon>Atyidae</taxon>
        <taxon>Halocaridina</taxon>
    </lineage>
</organism>
<dbReference type="Gene3D" id="4.10.1240.10">
    <property type="entry name" value="GPCR, family 2, extracellular hormone receptor domain"/>
    <property type="match status" value="1"/>
</dbReference>
<feature type="non-terminal residue" evidence="1">
    <location>
        <position position="142"/>
    </location>
</feature>
<dbReference type="EMBL" id="JAXCGZ010005973">
    <property type="protein sequence ID" value="KAK7080357.1"/>
    <property type="molecule type" value="Genomic_DNA"/>
</dbReference>